<dbReference type="EMBL" id="JAGYPM010000002">
    <property type="protein sequence ID" value="MBS4190782.1"/>
    <property type="molecule type" value="Genomic_DNA"/>
</dbReference>
<gene>
    <name evidence="2" type="ORF">KHA94_11355</name>
</gene>
<keyword evidence="3" id="KW-1185">Reference proteome</keyword>
<keyword evidence="1" id="KW-0812">Transmembrane</keyword>
<dbReference type="Proteomes" id="UP000681027">
    <property type="component" value="Unassembled WGS sequence"/>
</dbReference>
<name>A0ABS5NSH5_9BACI</name>
<feature type="transmembrane region" description="Helical" evidence="1">
    <location>
        <begin position="7"/>
        <end position="26"/>
    </location>
</feature>
<sequence>MKRNVYLVLAIIWGLYLVYAIFTYITHVWGYKTIADHIIANAFISLFILLEIYLIRKLMKPKNRDYMTKEKKLLILRKKA</sequence>
<organism evidence="2 3">
    <name type="scientific">Cytobacillus citreus</name>
    <dbReference type="NCBI Taxonomy" id="2833586"/>
    <lineage>
        <taxon>Bacteria</taxon>
        <taxon>Bacillati</taxon>
        <taxon>Bacillota</taxon>
        <taxon>Bacilli</taxon>
        <taxon>Bacillales</taxon>
        <taxon>Bacillaceae</taxon>
        <taxon>Cytobacillus</taxon>
    </lineage>
</organism>
<comment type="caution">
    <text evidence="2">The sequence shown here is derived from an EMBL/GenBank/DDBJ whole genome shotgun (WGS) entry which is preliminary data.</text>
</comment>
<keyword evidence="1" id="KW-1133">Transmembrane helix</keyword>
<feature type="transmembrane region" description="Helical" evidence="1">
    <location>
        <begin position="38"/>
        <end position="55"/>
    </location>
</feature>
<reference evidence="2 3" key="1">
    <citation type="submission" date="2021-05" db="EMBL/GenBank/DDBJ databases">
        <title>Novel Bacillus species.</title>
        <authorList>
            <person name="Liu G."/>
        </authorList>
    </citation>
    <scope>NUCLEOTIDE SEQUENCE [LARGE SCALE GENOMIC DNA]</scope>
    <source>
        <strain evidence="2 3">FJAT-49705</strain>
    </source>
</reference>
<dbReference type="RefSeq" id="WP_213102199.1">
    <property type="nucleotide sequence ID" value="NZ_JAGYPM010000002.1"/>
</dbReference>
<accession>A0ABS5NSH5</accession>
<proteinExistence type="predicted"/>
<keyword evidence="1" id="KW-0472">Membrane</keyword>
<protein>
    <submittedName>
        <fullName evidence="2">Uncharacterized protein</fullName>
    </submittedName>
</protein>
<evidence type="ECO:0000256" key="1">
    <source>
        <dbReference type="SAM" id="Phobius"/>
    </source>
</evidence>
<evidence type="ECO:0000313" key="3">
    <source>
        <dbReference type="Proteomes" id="UP000681027"/>
    </source>
</evidence>
<evidence type="ECO:0000313" key="2">
    <source>
        <dbReference type="EMBL" id="MBS4190782.1"/>
    </source>
</evidence>